<feature type="region of interest" description="Disordered" evidence="3">
    <location>
        <begin position="229"/>
        <end position="295"/>
    </location>
</feature>
<dbReference type="RefSeq" id="WP_147128988.1">
    <property type="nucleotide sequence ID" value="NZ_BJXA01000005.1"/>
</dbReference>
<dbReference type="Proteomes" id="UP000321424">
    <property type="component" value="Unassembled WGS sequence"/>
</dbReference>
<dbReference type="AlphaFoldDB" id="A0A511M7Y1"/>
<evidence type="ECO:0000259" key="4">
    <source>
        <dbReference type="Pfam" id="PF00823"/>
    </source>
</evidence>
<evidence type="ECO:0000313" key="6">
    <source>
        <dbReference type="Proteomes" id="UP000321424"/>
    </source>
</evidence>
<name>A0A511M7Y1_9NOCA</name>
<evidence type="ECO:0000256" key="3">
    <source>
        <dbReference type="SAM" id="MobiDB-lite"/>
    </source>
</evidence>
<feature type="coiled-coil region" evidence="2">
    <location>
        <begin position="144"/>
        <end position="171"/>
    </location>
</feature>
<evidence type="ECO:0000256" key="2">
    <source>
        <dbReference type="SAM" id="Coils"/>
    </source>
</evidence>
<keyword evidence="2" id="KW-0175">Coiled coil</keyword>
<organism evidence="5 6">
    <name type="scientific">Nocardia ninae NBRC 108245</name>
    <dbReference type="NCBI Taxonomy" id="1210091"/>
    <lineage>
        <taxon>Bacteria</taxon>
        <taxon>Bacillati</taxon>
        <taxon>Actinomycetota</taxon>
        <taxon>Actinomycetes</taxon>
        <taxon>Mycobacteriales</taxon>
        <taxon>Nocardiaceae</taxon>
        <taxon>Nocardia</taxon>
    </lineage>
</organism>
<gene>
    <name evidence="5" type="ORF">NN4_12740</name>
</gene>
<dbReference type="Gene3D" id="1.20.1260.20">
    <property type="entry name" value="PPE superfamily"/>
    <property type="match status" value="1"/>
</dbReference>
<evidence type="ECO:0000256" key="1">
    <source>
        <dbReference type="ARBA" id="ARBA00010652"/>
    </source>
</evidence>
<dbReference type="SUPFAM" id="SSF140459">
    <property type="entry name" value="PE/PPE dimer-like"/>
    <property type="match status" value="1"/>
</dbReference>
<sequence length="356" mass="35180">MVEPPLAGFTGTNWAAVPAEQLAHELTTGPGAAQMGDAGLAYAEFAAGLGEAGTEFRAILSVVGGAWGSDSSEDGLAQLAGLSTWFDAITAAATDNAATATQQAASYELAKLAMPPVGELNAAVRSAEDMLHGSLLGAPLAGLFDLAERQVDALREQAAQVMRTYEAAGEKLAVPWTQELAPAVSAGANLLAEKARGQGNTPAAPEPPAATPVPAEVVHAPAVTIDLSALDLAPPPPTVPVGSESLMLTPLPQPGPALAPVPSSGSMPLGTTAVPPPIAPPTTTQSASPAQQAAARAGVADASDISEQIVVDAGFTTAPAVLGATAAPGGGPAVVSGGGAMGQVRRAETVPQEVQS</sequence>
<feature type="domain" description="PPE" evidence="4">
    <location>
        <begin position="13"/>
        <end position="174"/>
    </location>
</feature>
<dbReference type="InterPro" id="IPR038332">
    <property type="entry name" value="PPE_sf"/>
</dbReference>
<proteinExistence type="inferred from homology"/>
<comment type="similarity">
    <text evidence="1">Belongs to the mycobacterial PPE family.</text>
</comment>
<protein>
    <recommendedName>
        <fullName evidence="4">PPE domain-containing protein</fullName>
    </recommendedName>
</protein>
<keyword evidence="6" id="KW-1185">Reference proteome</keyword>
<accession>A0A511M7Y1</accession>
<dbReference type="EMBL" id="BJXA01000005">
    <property type="protein sequence ID" value="GEM36755.1"/>
    <property type="molecule type" value="Genomic_DNA"/>
</dbReference>
<dbReference type="Pfam" id="PF00823">
    <property type="entry name" value="PPE"/>
    <property type="match status" value="1"/>
</dbReference>
<evidence type="ECO:0000313" key="5">
    <source>
        <dbReference type="EMBL" id="GEM36755.1"/>
    </source>
</evidence>
<feature type="compositionally biased region" description="Low complexity" evidence="3">
    <location>
        <begin position="281"/>
        <end position="295"/>
    </location>
</feature>
<dbReference type="InterPro" id="IPR000030">
    <property type="entry name" value="PPE_dom"/>
</dbReference>
<dbReference type="OrthoDB" id="4536068at2"/>
<reference evidence="5 6" key="1">
    <citation type="submission" date="2019-07" db="EMBL/GenBank/DDBJ databases">
        <title>Whole genome shotgun sequence of Nocardia ninae NBRC 108245.</title>
        <authorList>
            <person name="Hosoyama A."/>
            <person name="Uohara A."/>
            <person name="Ohji S."/>
            <person name="Ichikawa N."/>
        </authorList>
    </citation>
    <scope>NUCLEOTIDE SEQUENCE [LARGE SCALE GENOMIC DNA]</scope>
    <source>
        <strain evidence="5 6">NBRC 108245</strain>
    </source>
</reference>
<comment type="caution">
    <text evidence="5">The sequence shown here is derived from an EMBL/GenBank/DDBJ whole genome shotgun (WGS) entry which is preliminary data.</text>
</comment>